<dbReference type="Proteomes" id="UP001055868">
    <property type="component" value="Chromosome"/>
</dbReference>
<gene>
    <name evidence="6" type="ORF">M4486_05700</name>
</gene>
<organism evidence="6 7">
    <name type="scientific">Brachybacterium kimchii</name>
    <dbReference type="NCBI Taxonomy" id="2942909"/>
    <lineage>
        <taxon>Bacteria</taxon>
        <taxon>Bacillati</taxon>
        <taxon>Actinomycetota</taxon>
        <taxon>Actinomycetes</taxon>
        <taxon>Micrococcales</taxon>
        <taxon>Dermabacteraceae</taxon>
        <taxon>Brachybacterium</taxon>
    </lineage>
</organism>
<dbReference type="RefSeq" id="WP_249480206.1">
    <property type="nucleotide sequence ID" value="NZ_CP097218.1"/>
</dbReference>
<protein>
    <recommendedName>
        <fullName evidence="5">Maltokinase N-terminal cap domain-containing protein</fullName>
    </recommendedName>
</protein>
<accession>A0ABY4N8A8</accession>
<keyword evidence="2" id="KW-0547">Nucleotide-binding</keyword>
<evidence type="ECO:0000259" key="5">
    <source>
        <dbReference type="Pfam" id="PF18085"/>
    </source>
</evidence>
<evidence type="ECO:0000256" key="4">
    <source>
        <dbReference type="ARBA" id="ARBA00022840"/>
    </source>
</evidence>
<dbReference type="InterPro" id="IPR040999">
    <property type="entry name" value="Mak_N_cap"/>
</dbReference>
<keyword evidence="7" id="KW-1185">Reference proteome</keyword>
<feature type="domain" description="Maltokinase N-terminal cap" evidence="5">
    <location>
        <begin position="31"/>
        <end position="106"/>
    </location>
</feature>
<reference evidence="6" key="1">
    <citation type="submission" date="2022-05" db="EMBL/GenBank/DDBJ databases">
        <title>Genomic analysis of Brachybacterium sp. CBA3104.</title>
        <authorList>
            <person name="Roh S.W."/>
            <person name="Kim Y.B."/>
            <person name="Kim Y."/>
        </authorList>
    </citation>
    <scope>NUCLEOTIDE SEQUENCE</scope>
    <source>
        <strain evidence="6">CBA3104</strain>
    </source>
</reference>
<proteinExistence type="predicted"/>
<evidence type="ECO:0000256" key="2">
    <source>
        <dbReference type="ARBA" id="ARBA00022741"/>
    </source>
</evidence>
<evidence type="ECO:0000256" key="3">
    <source>
        <dbReference type="ARBA" id="ARBA00022777"/>
    </source>
</evidence>
<sequence length="199" mass="21629">MAIIHRAQLTPSKPEILRGLLTSRGWLEDGDLTVLGAYRFDDPAGQVGIECHLVRTGETVFHLPLTYRSAPIEDGRADADVDAVEVVTTMEHSVLGTRFVYDALDDEVALDAFWRALCDEQQQAELDVYDGDRLVERRSQSVELRLEIDAGAQAPRLGQLEDDGASFTIAQSIGGLDGAVRLVADWGEGSGVIAAYDGD</sequence>
<keyword evidence="1" id="KW-0808">Transferase</keyword>
<keyword evidence="4" id="KW-0067">ATP-binding</keyword>
<evidence type="ECO:0000256" key="1">
    <source>
        <dbReference type="ARBA" id="ARBA00022679"/>
    </source>
</evidence>
<evidence type="ECO:0000313" key="7">
    <source>
        <dbReference type="Proteomes" id="UP001055868"/>
    </source>
</evidence>
<dbReference type="Pfam" id="PF18085">
    <property type="entry name" value="Mak_N_cap"/>
    <property type="match status" value="1"/>
</dbReference>
<dbReference type="EMBL" id="CP097218">
    <property type="protein sequence ID" value="UQN30795.1"/>
    <property type="molecule type" value="Genomic_DNA"/>
</dbReference>
<keyword evidence="3" id="KW-0418">Kinase</keyword>
<name>A0ABY4N8A8_9MICO</name>
<evidence type="ECO:0000313" key="6">
    <source>
        <dbReference type="EMBL" id="UQN30795.1"/>
    </source>
</evidence>